<dbReference type="InterPro" id="IPR000743">
    <property type="entry name" value="Glyco_hydro_28"/>
</dbReference>
<dbReference type="InterPro" id="IPR051801">
    <property type="entry name" value="GH28_Enzymes"/>
</dbReference>
<evidence type="ECO:0000256" key="4">
    <source>
        <dbReference type="RuleBase" id="RU361169"/>
    </source>
</evidence>
<dbReference type="Pfam" id="PF00295">
    <property type="entry name" value="Glyco_hydro_28"/>
    <property type="match status" value="1"/>
</dbReference>
<accession>A0ABQ5MIU3</accession>
<reference evidence="5" key="1">
    <citation type="submission" date="2022-07" db="EMBL/GenBank/DDBJ databases">
        <title>Taxonomy of Novel Oxalotrophic and Methylotrophic Bacteria.</title>
        <authorList>
            <person name="Sahin N."/>
            <person name="Tani A."/>
        </authorList>
    </citation>
    <scope>NUCLEOTIDE SEQUENCE</scope>
    <source>
        <strain evidence="5">Y10</strain>
    </source>
</reference>
<dbReference type="EMBL" id="BRVO01000002">
    <property type="protein sequence ID" value="GLB49341.1"/>
    <property type="molecule type" value="Genomic_DNA"/>
</dbReference>
<dbReference type="Proteomes" id="UP001143543">
    <property type="component" value="Unassembled WGS sequence"/>
</dbReference>
<evidence type="ECO:0000313" key="6">
    <source>
        <dbReference type="Proteomes" id="UP001143543"/>
    </source>
</evidence>
<dbReference type="InterPro" id="IPR011050">
    <property type="entry name" value="Pectin_lyase_fold/virulence"/>
</dbReference>
<gene>
    <name evidence="5" type="ORF">Y10_17090</name>
</gene>
<dbReference type="PANTHER" id="PTHR31339">
    <property type="entry name" value="PECTIN LYASE-RELATED"/>
    <property type="match status" value="1"/>
</dbReference>
<evidence type="ECO:0000256" key="3">
    <source>
        <dbReference type="ARBA" id="ARBA00023295"/>
    </source>
</evidence>
<evidence type="ECO:0000256" key="2">
    <source>
        <dbReference type="ARBA" id="ARBA00022801"/>
    </source>
</evidence>
<keyword evidence="6" id="KW-1185">Reference proteome</keyword>
<sequence length="459" mass="51583">MKKILYIIGLAFIILNSCNTPTKTNKLQTVVIDTTKIETPFGKVEIQSPTFKNASKFNITNFGAEINNKEATTKAIAQAIDMANEAKGGIVIIPKGTWITKKIHLKSNVNLHLKEGATLAFSSEPNDYLPPVHTTWEGMECYNYSPLIYAYECKNVAITGKGTLKAQMDTWKIWFARPAPHMNSLKRLYTLASTGIPVEERQMVNDSAHLRPQFIQFNRCENVKLEGISIKDSPFWVIHPYMSKNVTIRNVNVFAHGHNNDGVDPEMSENVLIEDCIFDQGDDAIAIKSGRNQDAWRLNSPTKNVIFRNCIVKNGHQLVAIGSELSGGIENVFVDNCVVEEGAKLNHLLFIKTNERRGGYVKNMYVQNVSSGHIDKGILGIETDVLYQWRDLVPTYEKRLTPISNIYLTNVKAEDVKFVSRISAQSELPVTNVSLRNVEATNVTEQLYINENVENFSIE</sequence>
<keyword evidence="3 4" id="KW-0326">Glycosidase</keyword>
<dbReference type="SUPFAM" id="SSF51126">
    <property type="entry name" value="Pectin lyase-like"/>
    <property type="match status" value="1"/>
</dbReference>
<dbReference type="InterPro" id="IPR012334">
    <property type="entry name" value="Pectin_lyas_fold"/>
</dbReference>
<organism evidence="5 6">
    <name type="scientific">Neptunitalea lumnitzerae</name>
    <dbReference type="NCBI Taxonomy" id="2965509"/>
    <lineage>
        <taxon>Bacteria</taxon>
        <taxon>Pseudomonadati</taxon>
        <taxon>Bacteroidota</taxon>
        <taxon>Flavobacteriia</taxon>
        <taxon>Flavobacteriales</taxon>
        <taxon>Flavobacteriaceae</taxon>
        <taxon>Neptunitalea</taxon>
    </lineage>
</organism>
<name>A0ABQ5MIU3_9FLAO</name>
<dbReference type="PANTHER" id="PTHR31339:SF9">
    <property type="entry name" value="PLASMIN AND FIBRONECTIN-BINDING PROTEIN A"/>
    <property type="match status" value="1"/>
</dbReference>
<dbReference type="Gene3D" id="2.160.20.10">
    <property type="entry name" value="Single-stranded right-handed beta-helix, Pectin lyase-like"/>
    <property type="match status" value="1"/>
</dbReference>
<dbReference type="RefSeq" id="WP_281764978.1">
    <property type="nucleotide sequence ID" value="NZ_BRVO01000002.1"/>
</dbReference>
<comment type="similarity">
    <text evidence="1 4">Belongs to the glycosyl hydrolase 28 family.</text>
</comment>
<keyword evidence="2 4" id="KW-0378">Hydrolase</keyword>
<comment type="caution">
    <text evidence="5">The sequence shown here is derived from an EMBL/GenBank/DDBJ whole genome shotgun (WGS) entry which is preliminary data.</text>
</comment>
<protein>
    <submittedName>
        <fullName evidence="5">Polygalacturonase</fullName>
    </submittedName>
</protein>
<proteinExistence type="inferred from homology"/>
<evidence type="ECO:0000313" key="5">
    <source>
        <dbReference type="EMBL" id="GLB49341.1"/>
    </source>
</evidence>
<evidence type="ECO:0000256" key="1">
    <source>
        <dbReference type="ARBA" id="ARBA00008834"/>
    </source>
</evidence>